<reference evidence="2" key="1">
    <citation type="submission" date="1994-01" db="EMBL/GenBank/DDBJ databases">
        <authorList>
            <person name="Smith D.R."/>
        </authorList>
    </citation>
    <scope>NUCLEOTIDE SEQUENCE</scope>
</reference>
<accession>Q49750</accession>
<keyword evidence="1" id="KW-0812">Transmembrane</keyword>
<dbReference type="RefSeq" id="WP_197492911.1">
    <property type="nucleotide sequence ID" value="NZ_CP029543.1"/>
</dbReference>
<feature type="transmembrane region" description="Helical" evidence="1">
    <location>
        <begin position="15"/>
        <end position="34"/>
    </location>
</feature>
<dbReference type="AlphaFoldDB" id="Q49750"/>
<keyword evidence="1" id="KW-0472">Membrane</keyword>
<name>Q49750_MYCLR</name>
<organism evidence="2">
    <name type="scientific">Mycobacterium leprae</name>
    <dbReference type="NCBI Taxonomy" id="1769"/>
    <lineage>
        <taxon>Bacteria</taxon>
        <taxon>Bacillati</taxon>
        <taxon>Actinomycetota</taxon>
        <taxon>Actinomycetes</taxon>
        <taxon>Mycobacteriales</taxon>
        <taxon>Mycobacteriaceae</taxon>
        <taxon>Mycobacterium</taxon>
    </lineage>
</organism>
<sequence>MTVVCAAVLFSVRLIGPRVAVVFVAVALLAFVIIEQPTASVLRAAPSCCHGILSSLWR</sequence>
<dbReference type="PIR" id="S72586">
    <property type="entry name" value="S72586"/>
</dbReference>
<evidence type="ECO:0000256" key="1">
    <source>
        <dbReference type="SAM" id="Phobius"/>
    </source>
</evidence>
<protein>
    <submittedName>
        <fullName evidence="2">U1937a</fullName>
    </submittedName>
</protein>
<proteinExistence type="predicted"/>
<dbReference type="EMBL" id="U00016">
    <property type="protein sequence ID" value="AAA17154.1"/>
    <property type="molecule type" value="Genomic_DNA"/>
</dbReference>
<reference evidence="2" key="2">
    <citation type="submission" date="1994-03" db="EMBL/GenBank/DDBJ databases">
        <authorList>
            <person name="Robison K."/>
        </authorList>
    </citation>
    <scope>NUCLEOTIDE SEQUENCE</scope>
</reference>
<keyword evidence="1" id="KW-1133">Transmembrane helix</keyword>
<evidence type="ECO:0000313" key="2">
    <source>
        <dbReference type="EMBL" id="AAA17154.1"/>
    </source>
</evidence>